<dbReference type="Gene3D" id="1.20.1290.10">
    <property type="entry name" value="AhpD-like"/>
    <property type="match status" value="1"/>
</dbReference>
<dbReference type="STRING" id="1179773.BN6_41960"/>
<dbReference type="Proteomes" id="UP000006281">
    <property type="component" value="Chromosome"/>
</dbReference>
<dbReference type="PANTHER" id="PTHR34846:SF7">
    <property type="entry name" value="BLL7811 PROTEIN"/>
    <property type="match status" value="1"/>
</dbReference>
<organism evidence="2 3">
    <name type="scientific">Saccharothrix espanaensis (strain ATCC 51144 / DSM 44229 / JCM 9112 / NBRC 15066 / NRRL 15764)</name>
    <dbReference type="NCBI Taxonomy" id="1179773"/>
    <lineage>
        <taxon>Bacteria</taxon>
        <taxon>Bacillati</taxon>
        <taxon>Actinomycetota</taxon>
        <taxon>Actinomycetes</taxon>
        <taxon>Pseudonocardiales</taxon>
        <taxon>Pseudonocardiaceae</taxon>
        <taxon>Saccharothrix</taxon>
    </lineage>
</organism>
<dbReference type="Pfam" id="PF02627">
    <property type="entry name" value="CMD"/>
    <property type="match status" value="1"/>
</dbReference>
<protein>
    <recommendedName>
        <fullName evidence="1">Carboxymuconolactone decarboxylase-like domain-containing protein</fullName>
    </recommendedName>
</protein>
<name>K0K4M4_SACES</name>
<dbReference type="InterPro" id="IPR004675">
    <property type="entry name" value="AhpD_core"/>
</dbReference>
<dbReference type="HOGENOM" id="CLU_082760_6_1_11"/>
<evidence type="ECO:0000313" key="2">
    <source>
        <dbReference type="EMBL" id="CCH31483.1"/>
    </source>
</evidence>
<dbReference type="BioCyc" id="SESP1179773:BN6_RS20310-MONOMER"/>
<dbReference type="KEGG" id="sesp:BN6_41960"/>
<dbReference type="EMBL" id="HE804045">
    <property type="protein sequence ID" value="CCH31483.1"/>
    <property type="molecule type" value="Genomic_DNA"/>
</dbReference>
<dbReference type="PATRIC" id="fig|1179773.3.peg.4200"/>
<dbReference type="InterPro" id="IPR029032">
    <property type="entry name" value="AhpD-like"/>
</dbReference>
<feature type="domain" description="Carboxymuconolactone decarboxylase-like" evidence="1">
    <location>
        <begin position="12"/>
        <end position="94"/>
    </location>
</feature>
<dbReference type="OrthoDB" id="5185109at2"/>
<dbReference type="InterPro" id="IPR003779">
    <property type="entry name" value="CMD-like"/>
</dbReference>
<sequence>MTIRLSVADLTPTTLEAMQGLSTASKKNSLDPRLQELVKVRASQVNGCAYCVDLHTGEARAAGEQQQRLDLLPVWREAPGFSDRERAALALAEAVTKLPDGVPEDVWTEAAERFEEQELTELLWVIATINTWNRMVATTRAWQVSR</sequence>
<dbReference type="SUPFAM" id="SSF69118">
    <property type="entry name" value="AhpD-like"/>
    <property type="match status" value="1"/>
</dbReference>
<dbReference type="GO" id="GO:0051920">
    <property type="term" value="F:peroxiredoxin activity"/>
    <property type="evidence" value="ECO:0007669"/>
    <property type="project" value="InterPro"/>
</dbReference>
<evidence type="ECO:0000259" key="1">
    <source>
        <dbReference type="Pfam" id="PF02627"/>
    </source>
</evidence>
<dbReference type="RefSeq" id="WP_015101595.1">
    <property type="nucleotide sequence ID" value="NC_019673.1"/>
</dbReference>
<gene>
    <name evidence="2" type="ordered locus">BN6_41960</name>
</gene>
<reference evidence="2 3" key="1">
    <citation type="journal article" date="2012" name="BMC Genomics">
        <title>Complete genome sequence of Saccharothrix espanaensis DSM 44229T and comparison to the other completely sequenced Pseudonocardiaceae.</title>
        <authorList>
            <person name="Strobel T."/>
            <person name="Al-Dilaimi A."/>
            <person name="Blom J."/>
            <person name="Gessner A."/>
            <person name="Kalinowski J."/>
            <person name="Luzhetska M."/>
            <person name="Puhler A."/>
            <person name="Szczepanowski R."/>
            <person name="Bechthold A."/>
            <person name="Ruckert C."/>
        </authorList>
    </citation>
    <scope>NUCLEOTIDE SEQUENCE [LARGE SCALE GENOMIC DNA]</scope>
    <source>
        <strain evidence="3">ATCC 51144 / DSM 44229 / JCM 9112 / NBRC 15066 / NRRL 15764</strain>
    </source>
</reference>
<accession>K0K4M4</accession>
<dbReference type="AlphaFoldDB" id="K0K4M4"/>
<dbReference type="NCBIfam" id="TIGR00778">
    <property type="entry name" value="ahpD_dom"/>
    <property type="match status" value="1"/>
</dbReference>
<evidence type="ECO:0000313" key="3">
    <source>
        <dbReference type="Proteomes" id="UP000006281"/>
    </source>
</evidence>
<dbReference type="eggNOG" id="COG2128">
    <property type="taxonomic scope" value="Bacteria"/>
</dbReference>
<proteinExistence type="predicted"/>
<dbReference type="PANTHER" id="PTHR34846">
    <property type="entry name" value="4-CARBOXYMUCONOLACTONE DECARBOXYLASE FAMILY PROTEIN (AFU_ORTHOLOGUE AFUA_6G11590)"/>
    <property type="match status" value="1"/>
</dbReference>
<keyword evidence="3" id="KW-1185">Reference proteome</keyword>